<accession>A0ABR5T2C3</accession>
<organism evidence="7 8">
    <name type="scientific">Burkholderia savannae</name>
    <dbReference type="NCBI Taxonomy" id="1637837"/>
    <lineage>
        <taxon>Bacteria</taxon>
        <taxon>Pseudomonadati</taxon>
        <taxon>Pseudomonadota</taxon>
        <taxon>Betaproteobacteria</taxon>
        <taxon>Burkholderiales</taxon>
        <taxon>Burkholderiaceae</taxon>
        <taxon>Burkholderia</taxon>
        <taxon>pseudomallei group</taxon>
    </lineage>
</organism>
<dbReference type="PROSITE" id="PS50931">
    <property type="entry name" value="HTH_LYSR"/>
    <property type="match status" value="1"/>
</dbReference>
<dbReference type="SUPFAM" id="SSF46785">
    <property type="entry name" value="Winged helix' DNA-binding domain"/>
    <property type="match status" value="1"/>
</dbReference>
<keyword evidence="8" id="KW-1185">Reference proteome</keyword>
<dbReference type="EMBL" id="LNJQ01000004">
    <property type="protein sequence ID" value="KWZ37385.1"/>
    <property type="molecule type" value="Genomic_DNA"/>
</dbReference>
<keyword evidence="2" id="KW-0805">Transcription regulation</keyword>
<evidence type="ECO:0000259" key="6">
    <source>
        <dbReference type="PROSITE" id="PS50931"/>
    </source>
</evidence>
<dbReference type="Proteomes" id="UP000070255">
    <property type="component" value="Unassembled WGS sequence"/>
</dbReference>
<reference evidence="7 8" key="1">
    <citation type="submission" date="2015-11" db="EMBL/GenBank/DDBJ databases">
        <authorList>
            <person name="Sahl J."/>
            <person name="Wagner D."/>
            <person name="Keim P."/>
        </authorList>
    </citation>
    <scope>NUCLEOTIDE SEQUENCE [LARGE SCALE GENOMIC DNA]</scope>
    <source>
        <strain evidence="7 8">BDU18</strain>
    </source>
</reference>
<feature type="compositionally biased region" description="Basic and acidic residues" evidence="5">
    <location>
        <begin position="319"/>
        <end position="329"/>
    </location>
</feature>
<keyword evidence="3" id="KW-0238">DNA-binding</keyword>
<sequence>MDTKLDTPLLGALRCFEAAGRLGSFTKAADALHLTQSAISQQIRQLEARLGYPLFVRQARGLALTPKGGVLHEATLAAFASLGRTLRQLSAPDAHLQVSCLPSFALQWLMPRLTEFHRLHPQTSVRLKAEFHAIDRETMAAGDIDVAIRWDPFDYDALHVEPLFDERLVAVAAPAYLDRHPPGATAEWVSSIVPLHDASAWPDAPKYVEWRTWLAAVVPEYAGELRGPEFNLASLAIGAALAGQGVAVCRQALVDDEIARGRLVHVLGRCVPAPAQYKLIHARPDDPRVQSFVAWLRSESNDYAARRPSPAGGRTKERRRTDREPRSPV</sequence>
<evidence type="ECO:0000313" key="8">
    <source>
        <dbReference type="Proteomes" id="UP000070255"/>
    </source>
</evidence>
<evidence type="ECO:0000256" key="2">
    <source>
        <dbReference type="ARBA" id="ARBA00023015"/>
    </source>
</evidence>
<feature type="region of interest" description="Disordered" evidence="5">
    <location>
        <begin position="302"/>
        <end position="329"/>
    </location>
</feature>
<dbReference type="InterPro" id="IPR005119">
    <property type="entry name" value="LysR_subst-bd"/>
</dbReference>
<dbReference type="Pfam" id="PF03466">
    <property type="entry name" value="LysR_substrate"/>
    <property type="match status" value="1"/>
</dbReference>
<dbReference type="Gene3D" id="1.10.10.10">
    <property type="entry name" value="Winged helix-like DNA-binding domain superfamily/Winged helix DNA-binding domain"/>
    <property type="match status" value="1"/>
</dbReference>
<evidence type="ECO:0000256" key="4">
    <source>
        <dbReference type="ARBA" id="ARBA00023163"/>
    </source>
</evidence>
<name>A0ABR5T2C3_9BURK</name>
<dbReference type="Gene3D" id="3.40.190.10">
    <property type="entry name" value="Periplasmic binding protein-like II"/>
    <property type="match status" value="2"/>
</dbReference>
<dbReference type="PANTHER" id="PTHR30537:SF5">
    <property type="entry name" value="HTH-TYPE TRANSCRIPTIONAL ACTIVATOR TTDR-RELATED"/>
    <property type="match status" value="1"/>
</dbReference>
<dbReference type="InterPro" id="IPR000847">
    <property type="entry name" value="LysR_HTH_N"/>
</dbReference>
<comment type="caution">
    <text evidence="7">The sequence shown here is derived from an EMBL/GenBank/DDBJ whole genome shotgun (WGS) entry which is preliminary data.</text>
</comment>
<gene>
    <name evidence="7" type="ORF">WS72_20575</name>
</gene>
<dbReference type="CDD" id="cd08432">
    <property type="entry name" value="PBP2_GcdR_TrpI_HvrB_AmpR_like"/>
    <property type="match status" value="1"/>
</dbReference>
<evidence type="ECO:0000256" key="3">
    <source>
        <dbReference type="ARBA" id="ARBA00023125"/>
    </source>
</evidence>
<comment type="similarity">
    <text evidence="1">Belongs to the LysR transcriptional regulatory family.</text>
</comment>
<evidence type="ECO:0000313" key="7">
    <source>
        <dbReference type="EMBL" id="KWZ37385.1"/>
    </source>
</evidence>
<evidence type="ECO:0000256" key="1">
    <source>
        <dbReference type="ARBA" id="ARBA00009437"/>
    </source>
</evidence>
<feature type="domain" description="HTH lysR-type" evidence="6">
    <location>
        <begin position="8"/>
        <end position="65"/>
    </location>
</feature>
<dbReference type="InterPro" id="IPR036390">
    <property type="entry name" value="WH_DNA-bd_sf"/>
</dbReference>
<dbReference type="SUPFAM" id="SSF53850">
    <property type="entry name" value="Periplasmic binding protein-like II"/>
    <property type="match status" value="1"/>
</dbReference>
<keyword evidence="4" id="KW-0804">Transcription</keyword>
<dbReference type="InterPro" id="IPR036388">
    <property type="entry name" value="WH-like_DNA-bd_sf"/>
</dbReference>
<dbReference type="PRINTS" id="PR00039">
    <property type="entry name" value="HTHLYSR"/>
</dbReference>
<proteinExistence type="inferred from homology"/>
<protein>
    <submittedName>
        <fullName evidence="7">LysR family transcriptional regulator</fullName>
    </submittedName>
</protein>
<dbReference type="Pfam" id="PF00126">
    <property type="entry name" value="HTH_1"/>
    <property type="match status" value="1"/>
</dbReference>
<evidence type="ECO:0000256" key="5">
    <source>
        <dbReference type="SAM" id="MobiDB-lite"/>
    </source>
</evidence>
<dbReference type="InterPro" id="IPR058163">
    <property type="entry name" value="LysR-type_TF_proteobact-type"/>
</dbReference>
<dbReference type="PANTHER" id="PTHR30537">
    <property type="entry name" value="HTH-TYPE TRANSCRIPTIONAL REGULATOR"/>
    <property type="match status" value="1"/>
</dbReference>
<dbReference type="RefSeq" id="WP_060822564.1">
    <property type="nucleotide sequence ID" value="NZ_LNJQ01000004.1"/>
</dbReference>